<gene>
    <name evidence="2" type="primary">LOC112465780</name>
</gene>
<dbReference type="Pfam" id="PF05380">
    <property type="entry name" value="Peptidase_A17"/>
    <property type="match status" value="1"/>
</dbReference>
<protein>
    <submittedName>
        <fullName evidence="2">Uncharacterized protein LOC112465780</fullName>
    </submittedName>
</protein>
<proteinExistence type="predicted"/>
<dbReference type="Gene3D" id="3.30.70.270">
    <property type="match status" value="1"/>
</dbReference>
<dbReference type="GO" id="GO:0071897">
    <property type="term" value="P:DNA biosynthetic process"/>
    <property type="evidence" value="ECO:0007669"/>
    <property type="project" value="UniProtKB-ARBA"/>
</dbReference>
<name>A0A6J1R510_9HYME</name>
<dbReference type="InterPro" id="IPR043502">
    <property type="entry name" value="DNA/RNA_pol_sf"/>
</dbReference>
<dbReference type="Proteomes" id="UP000504618">
    <property type="component" value="Unplaced"/>
</dbReference>
<sequence length="501" mass="57053">MESRFARDAALHAAYMDFMKQYAELGHMTPIHANDLNGIRVCYLLHHGVMRATSSTTKLRVVFNGSATVSTGDSLNQHLMVGLNLLLALTDVLTRWRRHRFVFATDIEKMYRQIDVHQEDVDLLRILWRFDPREPMQEYWLTTVTYGLACSPHQAIRTMHQLAKDERHRFPEGAGILEEDTYMDDVISGAKTLAAALEKRRQLEQICMAGGFPLKKWSANDEALLEDVPVEDRLLKESRGWQPGESHLTLGLRWHPHEDQFSYTTQLIRTETFTKRTVLSLTARLFDPLGWLAPVTVRAKILFQSTWLLGIDWDEPLPEEDARNWREFQSDLPSLEAIRVPRWLASGAEDCRLELHGFADASERAYAAVVYLRIESGDGKVEVRLLEAKTKVAPLKQVTLLRMELSAAALLVRIAEHAQRILEAKDVPSHLWSDAKVVLGWIRGHPSSWKTYVANRVSEIQTTLPDAICPRPRKPRRLRFARHISGGAGEPPTLVARTAVA</sequence>
<dbReference type="RefSeq" id="XP_024889273.1">
    <property type="nucleotide sequence ID" value="XM_025033505.1"/>
</dbReference>
<dbReference type="PANTHER" id="PTHR47331:SF1">
    <property type="entry name" value="GAG-LIKE PROTEIN"/>
    <property type="match status" value="1"/>
</dbReference>
<dbReference type="AlphaFoldDB" id="A0A6J1R510"/>
<dbReference type="OrthoDB" id="7699099at2759"/>
<dbReference type="PANTHER" id="PTHR47331">
    <property type="entry name" value="PHD-TYPE DOMAIN-CONTAINING PROTEIN"/>
    <property type="match status" value="1"/>
</dbReference>
<organism evidence="1 2">
    <name type="scientific">Temnothorax curvispinosus</name>
    <dbReference type="NCBI Taxonomy" id="300111"/>
    <lineage>
        <taxon>Eukaryota</taxon>
        <taxon>Metazoa</taxon>
        <taxon>Ecdysozoa</taxon>
        <taxon>Arthropoda</taxon>
        <taxon>Hexapoda</taxon>
        <taxon>Insecta</taxon>
        <taxon>Pterygota</taxon>
        <taxon>Neoptera</taxon>
        <taxon>Endopterygota</taxon>
        <taxon>Hymenoptera</taxon>
        <taxon>Apocrita</taxon>
        <taxon>Aculeata</taxon>
        <taxon>Formicoidea</taxon>
        <taxon>Formicidae</taxon>
        <taxon>Myrmicinae</taxon>
        <taxon>Temnothorax</taxon>
    </lineage>
</organism>
<dbReference type="GeneID" id="112465780"/>
<dbReference type="SUPFAM" id="SSF56672">
    <property type="entry name" value="DNA/RNA polymerases"/>
    <property type="match status" value="1"/>
</dbReference>
<dbReference type="InterPro" id="IPR043128">
    <property type="entry name" value="Rev_trsase/Diguanyl_cyclase"/>
</dbReference>
<keyword evidence="1" id="KW-1185">Reference proteome</keyword>
<dbReference type="InterPro" id="IPR008042">
    <property type="entry name" value="Retrotrans_Pao"/>
</dbReference>
<dbReference type="Gene3D" id="3.10.10.10">
    <property type="entry name" value="HIV Type 1 Reverse Transcriptase, subunit A, domain 1"/>
    <property type="match status" value="1"/>
</dbReference>
<evidence type="ECO:0000313" key="1">
    <source>
        <dbReference type="Proteomes" id="UP000504618"/>
    </source>
</evidence>
<accession>A0A6J1R510</accession>
<evidence type="ECO:0000313" key="2">
    <source>
        <dbReference type="RefSeq" id="XP_024889273.1"/>
    </source>
</evidence>
<reference evidence="2" key="1">
    <citation type="submission" date="2025-08" db="UniProtKB">
        <authorList>
            <consortium name="RefSeq"/>
        </authorList>
    </citation>
    <scope>IDENTIFICATION</scope>
    <source>
        <tissue evidence="2">Whole body</tissue>
    </source>
</reference>